<name>A0A813FI79_POLGL</name>
<comment type="caution">
    <text evidence="2">The sequence shown here is derived from an EMBL/GenBank/DDBJ whole genome shotgun (WGS) entry which is preliminary data.</text>
</comment>
<feature type="region of interest" description="Disordered" evidence="1">
    <location>
        <begin position="223"/>
        <end position="254"/>
    </location>
</feature>
<dbReference type="Proteomes" id="UP000654075">
    <property type="component" value="Unassembled WGS sequence"/>
</dbReference>
<dbReference type="OMA" id="HAHPRCV"/>
<sequence>MAAARTPRRSSARIRLAGWVIAAAALSAVVACELAAAYELTAARVFCASASASSRFPQRLAMRASDRTPLENSPVVMELEQTALAAAEAWDTVVTDFLEPFVVAAVQGRLEKAEEVSCLKEGGYADASRARLVLTRQDLVDASGTSEAPQEHVVILRIVADFEASGPLPNVLVDIGIDLSQVGDILTNREVAYVALTPDVATTAQRLLKRALAGVSSIEVLEPGMEPEGDQQEVKLVRLDKRDDKNNRDKNRKH</sequence>
<dbReference type="EMBL" id="CAJNNV010025035">
    <property type="protein sequence ID" value="CAE8611630.1"/>
    <property type="molecule type" value="Genomic_DNA"/>
</dbReference>
<proteinExistence type="predicted"/>
<organism evidence="2 3">
    <name type="scientific">Polarella glacialis</name>
    <name type="common">Dinoflagellate</name>
    <dbReference type="NCBI Taxonomy" id="89957"/>
    <lineage>
        <taxon>Eukaryota</taxon>
        <taxon>Sar</taxon>
        <taxon>Alveolata</taxon>
        <taxon>Dinophyceae</taxon>
        <taxon>Suessiales</taxon>
        <taxon>Suessiaceae</taxon>
        <taxon>Polarella</taxon>
    </lineage>
</organism>
<reference evidence="2" key="1">
    <citation type="submission" date="2021-02" db="EMBL/GenBank/DDBJ databases">
        <authorList>
            <person name="Dougan E. K."/>
            <person name="Rhodes N."/>
            <person name="Thang M."/>
            <person name="Chan C."/>
        </authorList>
    </citation>
    <scope>NUCLEOTIDE SEQUENCE</scope>
</reference>
<evidence type="ECO:0000313" key="2">
    <source>
        <dbReference type="EMBL" id="CAE8611630.1"/>
    </source>
</evidence>
<gene>
    <name evidence="2" type="ORF">PGLA1383_LOCUS29431</name>
</gene>
<feature type="compositionally biased region" description="Basic and acidic residues" evidence="1">
    <location>
        <begin position="232"/>
        <end position="254"/>
    </location>
</feature>
<keyword evidence="3" id="KW-1185">Reference proteome</keyword>
<evidence type="ECO:0000313" key="3">
    <source>
        <dbReference type="Proteomes" id="UP000654075"/>
    </source>
</evidence>
<accession>A0A813FI79</accession>
<dbReference type="AlphaFoldDB" id="A0A813FI79"/>
<protein>
    <submittedName>
        <fullName evidence="2">Uncharacterized protein</fullName>
    </submittedName>
</protein>
<evidence type="ECO:0000256" key="1">
    <source>
        <dbReference type="SAM" id="MobiDB-lite"/>
    </source>
</evidence>
<dbReference type="PROSITE" id="PS51257">
    <property type="entry name" value="PROKAR_LIPOPROTEIN"/>
    <property type="match status" value="1"/>
</dbReference>